<keyword evidence="10" id="KW-0472">Membrane</keyword>
<dbReference type="CDD" id="cd03215">
    <property type="entry name" value="ABC_Carb_Monos_II"/>
    <property type="match status" value="1"/>
</dbReference>
<keyword evidence="6" id="KW-0677">Repeat</keyword>
<dbReference type="InterPro" id="IPR050107">
    <property type="entry name" value="ABC_carbohydrate_import_ATPase"/>
</dbReference>
<evidence type="ECO:0000256" key="8">
    <source>
        <dbReference type="ARBA" id="ARBA00022840"/>
    </source>
</evidence>
<evidence type="ECO:0000256" key="10">
    <source>
        <dbReference type="ARBA" id="ARBA00023136"/>
    </source>
</evidence>
<keyword evidence="4" id="KW-0997">Cell inner membrane</keyword>
<dbReference type="InterPro" id="IPR027417">
    <property type="entry name" value="P-loop_NTPase"/>
</dbReference>
<dbReference type="FunFam" id="3.40.50.300:FF:000127">
    <property type="entry name" value="Ribose import ATP-binding protein RbsA"/>
    <property type="match status" value="1"/>
</dbReference>
<gene>
    <name evidence="12" type="ordered locus">Alide2_4339</name>
</gene>
<dbReference type="PANTHER" id="PTHR43790">
    <property type="entry name" value="CARBOHYDRATE TRANSPORT ATP-BINDING PROTEIN MG119-RELATED"/>
    <property type="match status" value="1"/>
</dbReference>
<dbReference type="SMART" id="SM00382">
    <property type="entry name" value="AAA"/>
    <property type="match status" value="2"/>
</dbReference>
<keyword evidence="13" id="KW-1185">Reference proteome</keyword>
<protein>
    <submittedName>
        <fullName evidence="12">Monosaccharide-transporting ATPase</fullName>
        <ecNumber evidence="12">3.6.3.17</ecNumber>
    </submittedName>
</protein>
<dbReference type="KEGG" id="adk:Alide2_4339"/>
<keyword evidence="12" id="KW-0378">Hydrolase</keyword>
<dbReference type="CDD" id="cd03216">
    <property type="entry name" value="ABC_Carb_Monos_I"/>
    <property type="match status" value="1"/>
</dbReference>
<keyword evidence="5" id="KW-0762">Sugar transport</keyword>
<dbReference type="PROSITE" id="PS50893">
    <property type="entry name" value="ABC_TRANSPORTER_2"/>
    <property type="match status" value="2"/>
</dbReference>
<evidence type="ECO:0000256" key="1">
    <source>
        <dbReference type="ARBA" id="ARBA00004202"/>
    </source>
</evidence>
<dbReference type="Proteomes" id="UP000007938">
    <property type="component" value="Chromosome"/>
</dbReference>
<evidence type="ECO:0000259" key="11">
    <source>
        <dbReference type="PROSITE" id="PS50893"/>
    </source>
</evidence>
<dbReference type="GO" id="GO:0016887">
    <property type="term" value="F:ATP hydrolysis activity"/>
    <property type="evidence" value="ECO:0007669"/>
    <property type="project" value="InterPro"/>
</dbReference>
<evidence type="ECO:0000256" key="7">
    <source>
        <dbReference type="ARBA" id="ARBA00022741"/>
    </source>
</evidence>
<dbReference type="EMBL" id="CP002657">
    <property type="protein sequence ID" value="AEB86649.1"/>
    <property type="molecule type" value="Genomic_DNA"/>
</dbReference>
<keyword evidence="9" id="KW-1278">Translocase</keyword>
<reference evidence="12 13" key="2">
    <citation type="submission" date="2011-04" db="EMBL/GenBank/DDBJ databases">
        <title>Complete sequence of chromosome of Alicycliphilus denitrificans K601.</title>
        <authorList>
            <consortium name="US DOE Joint Genome Institute"/>
            <person name="Lucas S."/>
            <person name="Han J."/>
            <person name="Lapidus A."/>
            <person name="Cheng J.-F."/>
            <person name="Goodwin L."/>
            <person name="Pitluck S."/>
            <person name="Peters L."/>
            <person name="Zeytun A."/>
            <person name="Detter J.C."/>
            <person name="Han C."/>
            <person name="Tapia R."/>
            <person name="Land M."/>
            <person name="Hauser L."/>
            <person name="Kyrpides N."/>
            <person name="Ivanova N."/>
            <person name="Mikhailova N."/>
            <person name="Pagani I."/>
            <person name="Oosterkamp M."/>
            <person name="Pieper D."/>
            <person name="van Berkel W."/>
            <person name="Langenhoff A."/>
            <person name="Smidt H."/>
            <person name="Stams A."/>
            <person name="Woyke T."/>
        </authorList>
    </citation>
    <scope>NUCLEOTIDE SEQUENCE [LARGE SCALE GENOMIC DNA]</scope>
    <source>
        <strain evidence="13">DSM 14773 / CIP 107495 / K601</strain>
    </source>
</reference>
<dbReference type="InterPro" id="IPR003593">
    <property type="entry name" value="AAA+_ATPase"/>
</dbReference>
<reference evidence="12 13" key="1">
    <citation type="journal article" date="2011" name="J. Bacteriol.">
        <title>Genome Sequences of Alicycliphilus denitrificans Strains BC and K601T.</title>
        <authorList>
            <person name="Oosterkamp M.J."/>
            <person name="Veuskens T."/>
            <person name="Plugge C.M."/>
            <person name="Langenhoff A.A."/>
            <person name="Gerritse J."/>
            <person name="van Berkel W.J."/>
            <person name="Pieper D.H."/>
            <person name="Junca H."/>
            <person name="Goodwin L.A."/>
            <person name="Daligault H.E."/>
            <person name="Bruce D.C."/>
            <person name="Detter J.C."/>
            <person name="Tapia R."/>
            <person name="Han C.S."/>
            <person name="Land M.L."/>
            <person name="Hauser L.J."/>
            <person name="Smidt H."/>
            <person name="Stams A.J."/>
        </authorList>
    </citation>
    <scope>NUCLEOTIDE SEQUENCE [LARGE SCALE GENOMIC DNA]</scope>
    <source>
        <strain evidence="13">DSM 14773 / CIP 107495 / K601</strain>
    </source>
</reference>
<evidence type="ECO:0000256" key="3">
    <source>
        <dbReference type="ARBA" id="ARBA00022475"/>
    </source>
</evidence>
<keyword evidence="7" id="KW-0547">Nucleotide-binding</keyword>
<evidence type="ECO:0000313" key="12">
    <source>
        <dbReference type="EMBL" id="AEB86649.1"/>
    </source>
</evidence>
<evidence type="ECO:0000256" key="9">
    <source>
        <dbReference type="ARBA" id="ARBA00022967"/>
    </source>
</evidence>
<sequence>MSLATRADRSISANAQAPLIKLCGIGKSFPGVRALQDVSLSLWPGEVHMIMGENGAGKSTLMKIMCGAYKADEGHFEYQGRQVAVRGAADARKLGVAVIFQEYSLVPYLNVAQNIFLGREPMRHIPGLIDHARMHREAAALLQRLGSDIDTRAMVENLSVAQHQVVEIAKALSQDAKVLVLDEPTAALSVREAEQLFKLVGDLREQGVAMAYISHRMDEVFALGDRVSVMRDGKMVATLTANQATPDELVSLMVGRKVNMSYSRGERPSPGDVVLQVENLAGTNGLAQASLQVRAREIVGIAGLVGSGRTELVRTIFGADPVAAGTVTIRGMPFAGGPADARRRGLALIPEDRKRQGLALERTVGDNLIATSLPRHFRAGWFVPSRADRLARSKIEQLSIATAGPRKPAGKLSGGNQQKIVIGKWLLDDAELFIFDEPTRGIDVGAKEQIFALMGGLVRQGRAVLMISSEMGEIVRVCDRAYVMKDMRIVGEVPHEQLSESSLVSLAMGGK</sequence>
<dbReference type="Gene3D" id="3.40.50.300">
    <property type="entry name" value="P-loop containing nucleotide triphosphate hydrolases"/>
    <property type="match status" value="2"/>
</dbReference>
<organism evidence="12 13">
    <name type="scientific">Alicycliphilus denitrificans (strain DSM 14773 / CIP 107495 / K601)</name>
    <dbReference type="NCBI Taxonomy" id="596154"/>
    <lineage>
        <taxon>Bacteria</taxon>
        <taxon>Pseudomonadati</taxon>
        <taxon>Pseudomonadota</taxon>
        <taxon>Betaproteobacteria</taxon>
        <taxon>Burkholderiales</taxon>
        <taxon>Comamonadaceae</taxon>
        <taxon>Alicycliphilus</taxon>
    </lineage>
</organism>
<evidence type="ECO:0000313" key="13">
    <source>
        <dbReference type="Proteomes" id="UP000007938"/>
    </source>
</evidence>
<dbReference type="GO" id="GO:0005524">
    <property type="term" value="F:ATP binding"/>
    <property type="evidence" value="ECO:0007669"/>
    <property type="project" value="UniProtKB-KW"/>
</dbReference>
<evidence type="ECO:0000256" key="4">
    <source>
        <dbReference type="ARBA" id="ARBA00022519"/>
    </source>
</evidence>
<proteinExistence type="predicted"/>
<dbReference type="InterPro" id="IPR003439">
    <property type="entry name" value="ABC_transporter-like_ATP-bd"/>
</dbReference>
<comment type="subcellular location">
    <subcellularLocation>
        <location evidence="1">Cell membrane</location>
        <topology evidence="1">Peripheral membrane protein</topology>
    </subcellularLocation>
</comment>
<evidence type="ECO:0000256" key="6">
    <source>
        <dbReference type="ARBA" id="ARBA00022737"/>
    </source>
</evidence>
<accession>F4G7Q2</accession>
<keyword evidence="3" id="KW-1003">Cell membrane</keyword>
<dbReference type="EC" id="3.6.3.17" evidence="12"/>
<dbReference type="Pfam" id="PF00005">
    <property type="entry name" value="ABC_tran"/>
    <property type="match status" value="2"/>
</dbReference>
<dbReference type="GO" id="GO:0005886">
    <property type="term" value="C:plasma membrane"/>
    <property type="evidence" value="ECO:0007669"/>
    <property type="project" value="UniProtKB-SubCell"/>
</dbReference>
<feature type="domain" description="ABC transporter" evidence="11">
    <location>
        <begin position="20"/>
        <end position="257"/>
    </location>
</feature>
<dbReference type="SUPFAM" id="SSF52540">
    <property type="entry name" value="P-loop containing nucleoside triphosphate hydrolases"/>
    <property type="match status" value="2"/>
</dbReference>
<dbReference type="InterPro" id="IPR017871">
    <property type="entry name" value="ABC_transporter-like_CS"/>
</dbReference>
<dbReference type="PROSITE" id="PS00211">
    <property type="entry name" value="ABC_TRANSPORTER_1"/>
    <property type="match status" value="1"/>
</dbReference>
<dbReference type="STRING" id="596154.Alide2_4339"/>
<name>F4G7Q2_ALIDK</name>
<feature type="domain" description="ABC transporter" evidence="11">
    <location>
        <begin position="268"/>
        <end position="511"/>
    </location>
</feature>
<dbReference type="AlphaFoldDB" id="F4G7Q2"/>
<evidence type="ECO:0000256" key="5">
    <source>
        <dbReference type="ARBA" id="ARBA00022597"/>
    </source>
</evidence>
<keyword evidence="2" id="KW-0813">Transport</keyword>
<keyword evidence="8" id="KW-0067">ATP-binding</keyword>
<dbReference type="PANTHER" id="PTHR43790:SF3">
    <property type="entry name" value="D-ALLOSE IMPORT ATP-BINDING PROTEIN ALSA-RELATED"/>
    <property type="match status" value="1"/>
</dbReference>
<dbReference type="RefSeq" id="WP_013723128.1">
    <property type="nucleotide sequence ID" value="NC_015422.1"/>
</dbReference>
<dbReference type="eggNOG" id="COG1129">
    <property type="taxonomic scope" value="Bacteria"/>
</dbReference>
<dbReference type="HOGENOM" id="CLU_000604_92_3_4"/>
<dbReference type="OrthoDB" id="9776369at2"/>
<evidence type="ECO:0000256" key="2">
    <source>
        <dbReference type="ARBA" id="ARBA00022448"/>
    </source>
</evidence>